<comment type="similarity">
    <text evidence="1">Belongs to the UPF0065 (bug) family.</text>
</comment>
<proteinExistence type="inferred from homology"/>
<dbReference type="Pfam" id="PF03401">
    <property type="entry name" value="TctC"/>
    <property type="match status" value="1"/>
</dbReference>
<evidence type="ECO:0000256" key="1">
    <source>
        <dbReference type="ARBA" id="ARBA00006987"/>
    </source>
</evidence>
<dbReference type="KEGG" id="cser:CCO03_08070"/>
<protein>
    <recommendedName>
        <fullName evidence="4">ABC transporter substrate-binding protein</fullName>
    </recommendedName>
</protein>
<dbReference type="Proteomes" id="UP000196138">
    <property type="component" value="Chromosome"/>
</dbReference>
<keyword evidence="3" id="KW-1185">Reference proteome</keyword>
<dbReference type="InterPro" id="IPR005064">
    <property type="entry name" value="BUG"/>
</dbReference>
<dbReference type="CDD" id="cd07012">
    <property type="entry name" value="PBP2_Bug_TTT"/>
    <property type="match status" value="1"/>
</dbReference>
<accession>A0A1Y0EME5</accession>
<dbReference type="PANTHER" id="PTHR42928">
    <property type="entry name" value="TRICARBOXYLATE-BINDING PROTEIN"/>
    <property type="match status" value="1"/>
</dbReference>
<name>A0A1Y0EME5_9BURK</name>
<gene>
    <name evidence="2" type="ORF">CCO03_08070</name>
</gene>
<evidence type="ECO:0000313" key="2">
    <source>
        <dbReference type="EMBL" id="ARU04631.1"/>
    </source>
</evidence>
<dbReference type="Gene3D" id="3.40.190.150">
    <property type="entry name" value="Bordetella uptake gene, domain 1"/>
    <property type="match status" value="1"/>
</dbReference>
<evidence type="ECO:0000313" key="3">
    <source>
        <dbReference type="Proteomes" id="UP000196138"/>
    </source>
</evidence>
<evidence type="ECO:0008006" key="4">
    <source>
        <dbReference type="Google" id="ProtNLM"/>
    </source>
</evidence>
<dbReference type="PANTHER" id="PTHR42928:SF5">
    <property type="entry name" value="BLR1237 PROTEIN"/>
    <property type="match status" value="1"/>
</dbReference>
<dbReference type="PROSITE" id="PS51318">
    <property type="entry name" value="TAT"/>
    <property type="match status" value="1"/>
</dbReference>
<dbReference type="SUPFAM" id="SSF53850">
    <property type="entry name" value="Periplasmic binding protein-like II"/>
    <property type="match status" value="1"/>
</dbReference>
<organism evidence="2 3">
    <name type="scientific">Comamonas serinivorans</name>
    <dbReference type="NCBI Taxonomy" id="1082851"/>
    <lineage>
        <taxon>Bacteria</taxon>
        <taxon>Pseudomonadati</taxon>
        <taxon>Pseudomonadota</taxon>
        <taxon>Betaproteobacteria</taxon>
        <taxon>Burkholderiales</taxon>
        <taxon>Comamonadaceae</taxon>
        <taxon>Comamonas</taxon>
    </lineage>
</organism>
<dbReference type="AlphaFoldDB" id="A0A1Y0EME5"/>
<dbReference type="EMBL" id="CP021455">
    <property type="protein sequence ID" value="ARU04631.1"/>
    <property type="molecule type" value="Genomic_DNA"/>
</dbReference>
<dbReference type="InterPro" id="IPR006311">
    <property type="entry name" value="TAT_signal"/>
</dbReference>
<dbReference type="InterPro" id="IPR042100">
    <property type="entry name" value="Bug_dom1"/>
</dbReference>
<dbReference type="Gene3D" id="3.40.190.10">
    <property type="entry name" value="Periplasmic binding protein-like II"/>
    <property type="match status" value="1"/>
</dbReference>
<reference evidence="2 3" key="1">
    <citation type="submission" date="2017-05" db="EMBL/GenBank/DDBJ databases">
        <authorList>
            <person name="Song R."/>
            <person name="Chenine A.L."/>
            <person name="Ruprecht R.M."/>
        </authorList>
    </citation>
    <scope>NUCLEOTIDE SEQUENCE [LARGE SCALE GENOMIC DNA]</scope>
    <source>
        <strain evidence="2 3">DSM 26136</strain>
    </source>
</reference>
<dbReference type="PIRSF" id="PIRSF017082">
    <property type="entry name" value="YflP"/>
    <property type="match status" value="1"/>
</dbReference>
<sequence length="367" mass="39364">MPSARAWPAPPFTRDGIDLNRRRRLFPRETFMTRITRRQALASAGALAATGLPLAAQASAENAAANFPSKPIRIIVPYQAGGATDALSRLLGQHIGPDLGQPVVVDNKPGAGGILGTNEVAKSDPDGHTISLGLTSTLLVNRFLYSKMPFDPARDLDMLYRPIDSGTLIAVHSGVPVKTLGELFKHIEANRGKLSYGSYGLGSYPHLAGERINQMTKGEMTHAPYKGEAPMVQALLARDIDVGWGSVQVMKQFVDAGKLRVLAITGRERPPGMPDVPTFTEAGVNDDAFNIVGFFGMAVAAKTPDAIKQKLSNAIAKALSKPEVNARVAAMGFRANTNSSPQEFTALYKRELPKWEALVKSVGVKLD</sequence>